<evidence type="ECO:0000313" key="3">
    <source>
        <dbReference type="EMBL" id="BAE75846.1"/>
    </source>
</evidence>
<dbReference type="Pfam" id="PF03058">
    <property type="entry name" value="Sar8_2"/>
    <property type="match status" value="1"/>
</dbReference>
<evidence type="ECO:0000313" key="4">
    <source>
        <dbReference type="EMBL" id="BAH56519.1"/>
    </source>
</evidence>
<dbReference type="AlphaFoldDB" id="Q2PHE6"/>
<proteinExistence type="evidence at transcript level"/>
<dbReference type="EMBL" id="AB094602">
    <property type="protein sequence ID" value="BAE75843.1"/>
    <property type="molecule type" value="mRNA"/>
</dbReference>
<dbReference type="EMBL" id="AB158318">
    <property type="protein sequence ID" value="BAE75846.1"/>
    <property type="molecule type" value="Genomic_DNA"/>
</dbReference>
<reference evidence="4" key="2">
    <citation type="journal article" date="2009" name="Breed. Sci.">
        <title>Pistil non-S-specific self-incompatibility factor HT-B is tightly linked to the HT-like gene HTL in Petunia.</title>
        <authorList>
            <person name="Puerta A.R."/>
            <person name="Takagawa M."/>
            <person name="Sassa H."/>
        </authorList>
    </citation>
    <scope>NUCLEOTIDE SEQUENCE</scope>
</reference>
<dbReference type="EMBL" id="AB472856">
    <property type="protein sequence ID" value="BAH56519.1"/>
    <property type="molecule type" value="Genomic_DNA"/>
</dbReference>
<sequence length="90" mass="9909">MVLKTNLLLIKLSLFLLLIISSEVAAREITGPSFPLLATNDQRQNTNGSLNDPTVKPQFMGTAVKVVEYILYLCDICQCCTPDCIKKCSS</sequence>
<protein>
    <submittedName>
        <fullName evidence="3 4">PiHTL-A</fullName>
    </submittedName>
</protein>
<reference evidence="3" key="1">
    <citation type="journal article" date="2006" name="Mol. Genet. Genomics">
        <title>Identification of a new class of pistil-specific proteins of Petunia inflata that is structurally similar to, but functionally distinct from, the self-incompatibility factor HT.</title>
        <authorList>
            <person name="Sassa H."/>
            <person name="Hirano H."/>
        </authorList>
    </citation>
    <scope>NUCLEOTIDE SEQUENCE</scope>
    <source>
        <tissue evidence="2">Pistil</tissue>
    </source>
</reference>
<feature type="chain" id="PRO_5007700726" evidence="1">
    <location>
        <begin position="27"/>
        <end position="90"/>
    </location>
</feature>
<organism evidence="3">
    <name type="scientific">Petunia integrifolia subsp. inflata</name>
    <dbReference type="NCBI Taxonomy" id="212142"/>
    <lineage>
        <taxon>Eukaryota</taxon>
        <taxon>Viridiplantae</taxon>
        <taxon>Streptophyta</taxon>
        <taxon>Embryophyta</taxon>
        <taxon>Tracheophyta</taxon>
        <taxon>Spermatophyta</taxon>
        <taxon>Magnoliopsida</taxon>
        <taxon>eudicotyledons</taxon>
        <taxon>Gunneridae</taxon>
        <taxon>Pentapetalae</taxon>
        <taxon>asterids</taxon>
        <taxon>lamiids</taxon>
        <taxon>Solanales</taxon>
        <taxon>Solanaceae</taxon>
        <taxon>Petunioideae</taxon>
        <taxon>Petunia</taxon>
    </lineage>
</organism>
<accession>Q2PHE6</accession>
<dbReference type="InterPro" id="IPR004297">
    <property type="entry name" value="Sar8_2"/>
</dbReference>
<evidence type="ECO:0000256" key="1">
    <source>
        <dbReference type="SAM" id="SignalP"/>
    </source>
</evidence>
<evidence type="ECO:0000313" key="2">
    <source>
        <dbReference type="EMBL" id="BAE75843.1"/>
    </source>
</evidence>
<name>Q2PHE6_PETIN</name>
<feature type="signal peptide" evidence="1">
    <location>
        <begin position="1"/>
        <end position="26"/>
    </location>
</feature>
<gene>
    <name evidence="3" type="primary">PiHTL-A</name>
</gene>
<keyword evidence="1" id="KW-0732">Signal</keyword>